<dbReference type="Proteomes" id="UP000499080">
    <property type="component" value="Unassembled WGS sequence"/>
</dbReference>
<reference evidence="1 2" key="1">
    <citation type="journal article" date="2019" name="Sci. Rep.">
        <title>Orb-weaving spider Araneus ventricosus genome elucidates the spidroin gene catalogue.</title>
        <authorList>
            <person name="Kono N."/>
            <person name="Nakamura H."/>
            <person name="Ohtoshi R."/>
            <person name="Moran D.A.P."/>
            <person name="Shinohara A."/>
            <person name="Yoshida Y."/>
            <person name="Fujiwara M."/>
            <person name="Mori M."/>
            <person name="Tomita M."/>
            <person name="Arakawa K."/>
        </authorList>
    </citation>
    <scope>NUCLEOTIDE SEQUENCE [LARGE SCALE GENOMIC DNA]</scope>
</reference>
<dbReference type="EMBL" id="BGPR01000526">
    <property type="protein sequence ID" value="GBM24720.1"/>
    <property type="molecule type" value="Genomic_DNA"/>
</dbReference>
<comment type="caution">
    <text evidence="1">The sequence shown here is derived from an EMBL/GenBank/DDBJ whole genome shotgun (WGS) entry which is preliminary data.</text>
</comment>
<evidence type="ECO:0000313" key="2">
    <source>
        <dbReference type="Proteomes" id="UP000499080"/>
    </source>
</evidence>
<sequence length="133" mass="15476">MNIQQIFLCLLCSKCHENVKAVQRAWQEEFHNKNWPDKRIAVHTIDSEVCSRVIDGLQNRITAVLVKESDVLNEGNIISYSAALQSVKTLLDYMGQRGFDYGDITAVRKICVDIRQEMNNHQKQRLITYFFKQ</sequence>
<evidence type="ECO:0008006" key="3">
    <source>
        <dbReference type="Google" id="ProtNLM"/>
    </source>
</evidence>
<organism evidence="1 2">
    <name type="scientific">Araneus ventricosus</name>
    <name type="common">Orbweaver spider</name>
    <name type="synonym">Epeira ventricosa</name>
    <dbReference type="NCBI Taxonomy" id="182803"/>
    <lineage>
        <taxon>Eukaryota</taxon>
        <taxon>Metazoa</taxon>
        <taxon>Ecdysozoa</taxon>
        <taxon>Arthropoda</taxon>
        <taxon>Chelicerata</taxon>
        <taxon>Arachnida</taxon>
        <taxon>Araneae</taxon>
        <taxon>Araneomorphae</taxon>
        <taxon>Entelegynae</taxon>
        <taxon>Araneoidea</taxon>
        <taxon>Araneidae</taxon>
        <taxon>Araneus</taxon>
    </lineage>
</organism>
<accession>A0A4Y2E6G2</accession>
<dbReference type="AlphaFoldDB" id="A0A4Y2E6G2"/>
<keyword evidence="2" id="KW-1185">Reference proteome</keyword>
<gene>
    <name evidence="1" type="ORF">AVEN_141797_1</name>
</gene>
<protein>
    <recommendedName>
        <fullName evidence="3">DUF4817 domain-containing protein</fullName>
    </recommendedName>
</protein>
<proteinExistence type="predicted"/>
<evidence type="ECO:0000313" key="1">
    <source>
        <dbReference type="EMBL" id="GBM24720.1"/>
    </source>
</evidence>
<name>A0A4Y2E6G2_ARAVE</name>